<protein>
    <recommendedName>
        <fullName evidence="2">PABS domain-containing protein</fullName>
    </recommendedName>
</protein>
<dbReference type="AlphaFoldDB" id="A0A7S1SN92"/>
<gene>
    <name evidence="1" type="ORF">TCHU04912_LOCUS5851</name>
</gene>
<proteinExistence type="predicted"/>
<accession>A0A7S1SN92</accession>
<evidence type="ECO:0008006" key="2">
    <source>
        <dbReference type="Google" id="ProtNLM"/>
    </source>
</evidence>
<sequence>MSLMELPAGEVASLTVGDALDESSVPRNGAKFTGLVVDCFSGADFPPAFRSCLTWHNIKARLVHGGCLMLNLGGSTPLPLPAAYFEVMAGVAEVFGPERVWVHCGTGNLVVVAAERAIDWAAVAERLPSELTHLMNTPWQSYPHFLLQQQH</sequence>
<evidence type="ECO:0000313" key="1">
    <source>
        <dbReference type="EMBL" id="CAD9203616.1"/>
    </source>
</evidence>
<organism evidence="1">
    <name type="scientific">Tetraselmis chuii</name>
    <dbReference type="NCBI Taxonomy" id="63592"/>
    <lineage>
        <taxon>Eukaryota</taxon>
        <taxon>Viridiplantae</taxon>
        <taxon>Chlorophyta</taxon>
        <taxon>core chlorophytes</taxon>
        <taxon>Chlorodendrophyceae</taxon>
        <taxon>Chlorodendrales</taxon>
        <taxon>Chlorodendraceae</taxon>
        <taxon>Tetraselmis</taxon>
    </lineage>
</organism>
<reference evidence="1" key="1">
    <citation type="submission" date="2021-01" db="EMBL/GenBank/DDBJ databases">
        <authorList>
            <person name="Corre E."/>
            <person name="Pelletier E."/>
            <person name="Niang G."/>
            <person name="Scheremetjew M."/>
            <person name="Finn R."/>
            <person name="Kale V."/>
            <person name="Holt S."/>
            <person name="Cochrane G."/>
            <person name="Meng A."/>
            <person name="Brown T."/>
            <person name="Cohen L."/>
        </authorList>
    </citation>
    <scope>NUCLEOTIDE SEQUENCE</scope>
    <source>
        <strain evidence="1">PLY429</strain>
    </source>
</reference>
<dbReference type="EMBL" id="HBGG01011488">
    <property type="protein sequence ID" value="CAD9203616.1"/>
    <property type="molecule type" value="Transcribed_RNA"/>
</dbReference>
<dbReference type="Gene3D" id="3.40.50.150">
    <property type="entry name" value="Vaccinia Virus protein VP39"/>
    <property type="match status" value="1"/>
</dbReference>
<name>A0A7S1SN92_9CHLO</name>
<dbReference type="InterPro" id="IPR029063">
    <property type="entry name" value="SAM-dependent_MTases_sf"/>
</dbReference>